<proteinExistence type="predicted"/>
<feature type="region of interest" description="Disordered" evidence="1">
    <location>
        <begin position="252"/>
        <end position="272"/>
    </location>
</feature>
<dbReference type="SUPFAM" id="SSF53271">
    <property type="entry name" value="PRTase-like"/>
    <property type="match status" value="1"/>
</dbReference>
<name>A0ABP2PRI3_9BURK</name>
<evidence type="ECO:0000313" key="2">
    <source>
        <dbReference type="EMBL" id="EIN00439.1"/>
    </source>
</evidence>
<sequence length="379" mass="40721">MQMLLTSPDAVLVSGKPHPDIVKVLVDFAAAKNPVALLSNHAEPYWFRQAFANTAVQFLRSPARQDGGVVSHYAKHFNLQNHDVLVLAAKTEDIQMAKNGHAVVIGAGWSNSQYIADLGIRAANPAELAQVISLTAGWQGQWWYQGDTSGYSVRVLTDLSQMGKGIDQQVFAGKIKQTVKNGGVHLNALLAVTARSLLFMGASTAPDLVWGVYPSSGSNNTDSETLSDFTHRLRTTVSRVQYAKRGEPLFIRHTPSDKRSSGSFSGDRRDPTGQVTTLHLNPFYAEKGRLRGKNVVVVDDCTTYGVSFGVSAAFLRKAGAASVAGIALGKFGNQLGAYQIELKSDPFAPVRASDFTWSYSAFSGTTNSGSQAALTLLLA</sequence>
<dbReference type="Gene3D" id="3.40.50.2020">
    <property type="match status" value="1"/>
</dbReference>
<evidence type="ECO:0008006" key="4">
    <source>
        <dbReference type="Google" id="ProtNLM"/>
    </source>
</evidence>
<reference evidence="2 3" key="1">
    <citation type="journal article" date="2012" name="J. Bacteriol.">
        <title>Draft Genome Sequence of the Soil Bacterium Burkholderia terrae Strain BS001, Which Interacts with Fungal Surface Structures.</title>
        <authorList>
            <person name="Nazir R."/>
            <person name="Hansen M.A."/>
            <person name="Sorensen S."/>
            <person name="van Elsas J.D."/>
        </authorList>
    </citation>
    <scope>NUCLEOTIDE SEQUENCE [LARGE SCALE GENOMIC DNA]</scope>
    <source>
        <strain evidence="2 3">BS001</strain>
    </source>
</reference>
<evidence type="ECO:0000256" key="1">
    <source>
        <dbReference type="SAM" id="MobiDB-lite"/>
    </source>
</evidence>
<dbReference type="EMBL" id="AKAU01000079">
    <property type="protein sequence ID" value="EIN00439.1"/>
    <property type="molecule type" value="Genomic_DNA"/>
</dbReference>
<feature type="compositionally biased region" description="Basic and acidic residues" evidence="1">
    <location>
        <begin position="254"/>
        <end position="271"/>
    </location>
</feature>
<dbReference type="Proteomes" id="UP000004980">
    <property type="component" value="Unassembled WGS sequence"/>
</dbReference>
<organism evidence="2 3">
    <name type="scientific">Paraburkholderia hospita</name>
    <dbReference type="NCBI Taxonomy" id="169430"/>
    <lineage>
        <taxon>Bacteria</taxon>
        <taxon>Pseudomonadati</taxon>
        <taxon>Pseudomonadota</taxon>
        <taxon>Betaproteobacteria</taxon>
        <taxon>Burkholderiales</taxon>
        <taxon>Burkholderiaceae</taxon>
        <taxon>Paraburkholderia</taxon>
    </lineage>
</organism>
<accession>A0ABP2PRI3</accession>
<dbReference type="InterPro" id="IPR029057">
    <property type="entry name" value="PRTase-like"/>
</dbReference>
<keyword evidence="3" id="KW-1185">Reference proteome</keyword>
<evidence type="ECO:0000313" key="3">
    <source>
        <dbReference type="Proteomes" id="UP000004980"/>
    </source>
</evidence>
<dbReference type="RefSeq" id="WP_007582271.1">
    <property type="nucleotide sequence ID" value="NZ_AKAU01000079.1"/>
</dbReference>
<protein>
    <recommendedName>
        <fullName evidence="4">Phosphoribosyltransferase</fullName>
    </recommendedName>
</protein>
<dbReference type="InterPro" id="IPR000836">
    <property type="entry name" value="PRTase_dom"/>
</dbReference>
<comment type="caution">
    <text evidence="2">The sequence shown here is derived from an EMBL/GenBank/DDBJ whole genome shotgun (WGS) entry which is preliminary data.</text>
</comment>
<dbReference type="CDD" id="cd06223">
    <property type="entry name" value="PRTases_typeI"/>
    <property type="match status" value="1"/>
</dbReference>
<gene>
    <name evidence="2" type="ORF">WQE_15451</name>
</gene>